<proteinExistence type="predicted"/>
<dbReference type="RefSeq" id="WP_090227633.1">
    <property type="nucleotide sequence ID" value="NZ_FNJC01000002.1"/>
</dbReference>
<name>A0A1H0LJX3_9HYPH</name>
<dbReference type="Proteomes" id="UP000198795">
    <property type="component" value="Unassembled WGS sequence"/>
</dbReference>
<sequence>MSALIPGSRVLGGIAALIMLGLASTSVSALPLNPAVSSTKSTAENDSLLLKVGRRYYYGDGDYYAYRPYRYYRYRPYRRYGYVYSATPYYYDDDYYYRPYVRRRYRGGLYIRAPFVDLYIP</sequence>
<accession>A0A1H0LJX3</accession>
<gene>
    <name evidence="1" type="ORF">SAMN04488061_1386</name>
</gene>
<dbReference type="EMBL" id="FNJC01000002">
    <property type="protein sequence ID" value="SDO68462.1"/>
    <property type="molecule type" value="Genomic_DNA"/>
</dbReference>
<evidence type="ECO:0000313" key="1">
    <source>
        <dbReference type="EMBL" id="SDO68462.1"/>
    </source>
</evidence>
<keyword evidence="2" id="KW-1185">Reference proteome</keyword>
<reference evidence="1 2" key="1">
    <citation type="submission" date="2016-10" db="EMBL/GenBank/DDBJ databases">
        <authorList>
            <person name="Varghese N."/>
            <person name="Submissions S."/>
        </authorList>
    </citation>
    <scope>NUCLEOTIDE SEQUENCE [LARGE SCALE GENOMIC DNA]</scope>
    <source>
        <strain evidence="1 2">CGMCC 1.6497</strain>
    </source>
</reference>
<comment type="caution">
    <text evidence="1">The sequence shown here is derived from an EMBL/GenBank/DDBJ whole genome shotgun (WGS) entry which is preliminary data.</text>
</comment>
<protein>
    <submittedName>
        <fullName evidence="1">Uncharacterized protein</fullName>
    </submittedName>
</protein>
<organism evidence="1 2">
    <name type="scientific">Filomicrobium insigne</name>
    <dbReference type="NCBI Taxonomy" id="418854"/>
    <lineage>
        <taxon>Bacteria</taxon>
        <taxon>Pseudomonadati</taxon>
        <taxon>Pseudomonadota</taxon>
        <taxon>Alphaproteobacteria</taxon>
        <taxon>Hyphomicrobiales</taxon>
        <taxon>Hyphomicrobiaceae</taxon>
        <taxon>Filomicrobium</taxon>
    </lineage>
</organism>
<evidence type="ECO:0000313" key="2">
    <source>
        <dbReference type="Proteomes" id="UP000198795"/>
    </source>
</evidence>